<keyword evidence="3" id="KW-1185">Reference proteome</keyword>
<feature type="compositionally biased region" description="Polar residues" evidence="1">
    <location>
        <begin position="15"/>
        <end position="53"/>
    </location>
</feature>
<evidence type="ECO:0000313" key="2">
    <source>
        <dbReference type="EMBL" id="QRO79389.1"/>
    </source>
</evidence>
<proteinExistence type="predicted"/>
<dbReference type="Proteomes" id="UP000625568">
    <property type="component" value="Chromosome 2"/>
</dbReference>
<organism evidence="2 3">
    <name type="scientific">Burkholderia dolosa</name>
    <dbReference type="NCBI Taxonomy" id="152500"/>
    <lineage>
        <taxon>Bacteria</taxon>
        <taxon>Pseudomonadati</taxon>
        <taxon>Pseudomonadota</taxon>
        <taxon>Betaproteobacteria</taxon>
        <taxon>Burkholderiales</taxon>
        <taxon>Burkholderiaceae</taxon>
        <taxon>Burkholderia</taxon>
        <taxon>Burkholderia cepacia complex</taxon>
    </lineage>
</organism>
<sequence length="108" mass="11275">MRAVVDGSGAAAIERQSSGNRAAIERQSSGNRAAIERQSSGNRAAIERQSSGNRAAIEPSQLTVESVPRWAAVRGGDTPPAPDIERIERRVECPAASGRSGSSSGFVE</sequence>
<feature type="compositionally biased region" description="Basic and acidic residues" evidence="1">
    <location>
        <begin position="83"/>
        <end position="92"/>
    </location>
</feature>
<name>A0A892IF09_9BURK</name>
<accession>A0A892IF09</accession>
<dbReference type="AlphaFoldDB" id="A0A892IF09"/>
<feature type="region of interest" description="Disordered" evidence="1">
    <location>
        <begin position="1"/>
        <end position="108"/>
    </location>
</feature>
<protein>
    <submittedName>
        <fullName evidence="2">Uncharacterized protein</fullName>
    </submittedName>
</protein>
<evidence type="ECO:0000313" key="3">
    <source>
        <dbReference type="Proteomes" id="UP000625568"/>
    </source>
</evidence>
<feature type="compositionally biased region" description="Low complexity" evidence="1">
    <location>
        <begin position="97"/>
        <end position="108"/>
    </location>
</feature>
<dbReference type="RefSeq" id="WP_144411078.1">
    <property type="nucleotide sequence ID" value="NZ_CP033838.1"/>
</dbReference>
<gene>
    <name evidence="2" type="ORF">I6K02_22855</name>
</gene>
<reference evidence="2 3" key="1">
    <citation type="submission" date="2021-02" db="EMBL/GenBank/DDBJ databases">
        <title>FDA dAtabase for Regulatory Grade micrObial Sequences (FDA-ARGOS): Supporting development and validation of Infectious Disease Dx tests.</title>
        <authorList>
            <person name="Minogue T."/>
            <person name="Wolcott M."/>
            <person name="Wasieloski L."/>
            <person name="Aguilar W."/>
            <person name="Moore D."/>
            <person name="Jaissle J."/>
            <person name="Tallon L."/>
            <person name="Sadzewicz L."/>
            <person name="Zhao X."/>
            <person name="Boylan J."/>
            <person name="Ott S."/>
            <person name="Bowen H."/>
            <person name="Vavikolanu K."/>
            <person name="Mehta A."/>
            <person name="Aluvathingal J."/>
            <person name="Nadendla S."/>
            <person name="Yan Y."/>
            <person name="Sichtig H."/>
        </authorList>
    </citation>
    <scope>NUCLEOTIDE SEQUENCE [LARGE SCALE GENOMIC DNA]</scope>
    <source>
        <strain evidence="2 3">FDAARGOS_1272</strain>
    </source>
</reference>
<dbReference type="EMBL" id="CP069483">
    <property type="protein sequence ID" value="QRO79389.1"/>
    <property type="molecule type" value="Genomic_DNA"/>
</dbReference>
<evidence type="ECO:0000256" key="1">
    <source>
        <dbReference type="SAM" id="MobiDB-lite"/>
    </source>
</evidence>